<gene>
    <name evidence="4" type="ORF">C9I94_20520</name>
</gene>
<dbReference type="InterPro" id="IPR011250">
    <property type="entry name" value="OMP/PagP_B-barrel"/>
</dbReference>
<evidence type="ECO:0000313" key="4">
    <source>
        <dbReference type="EMBL" id="PSW22337.1"/>
    </source>
</evidence>
<dbReference type="STRING" id="680026.AB733_17185"/>
<dbReference type="SUPFAM" id="SSF56925">
    <property type="entry name" value="OMPA-like"/>
    <property type="match status" value="1"/>
</dbReference>
<proteinExistence type="predicted"/>
<dbReference type="RefSeq" id="WP_048899883.1">
    <property type="nucleotide sequence ID" value="NZ_AP024852.1"/>
</dbReference>
<name>A0A0J8XW52_9GAMM</name>
<feature type="signal peptide" evidence="2">
    <location>
        <begin position="1"/>
        <end position="21"/>
    </location>
</feature>
<keyword evidence="5" id="KW-1185">Reference proteome</keyword>
<dbReference type="InterPro" id="IPR027385">
    <property type="entry name" value="Beta-barrel_OMP"/>
</dbReference>
<dbReference type="EMBL" id="PYLZ01000014">
    <property type="protein sequence ID" value="PSW22337.1"/>
    <property type="molecule type" value="Genomic_DNA"/>
</dbReference>
<protein>
    <submittedName>
        <fullName evidence="4">Porin family protein</fullName>
    </submittedName>
</protein>
<evidence type="ECO:0000259" key="3">
    <source>
        <dbReference type="Pfam" id="PF13505"/>
    </source>
</evidence>
<evidence type="ECO:0000313" key="5">
    <source>
        <dbReference type="Proteomes" id="UP000240481"/>
    </source>
</evidence>
<dbReference type="AlphaFoldDB" id="A0A0J8XW52"/>
<organism evidence="4 5">
    <name type="scientific">Photobacterium swingsii</name>
    <dbReference type="NCBI Taxonomy" id="680026"/>
    <lineage>
        <taxon>Bacteria</taxon>
        <taxon>Pseudomonadati</taxon>
        <taxon>Pseudomonadota</taxon>
        <taxon>Gammaproteobacteria</taxon>
        <taxon>Vibrionales</taxon>
        <taxon>Vibrionaceae</taxon>
        <taxon>Photobacterium</taxon>
    </lineage>
</organism>
<evidence type="ECO:0000256" key="2">
    <source>
        <dbReference type="SAM" id="SignalP"/>
    </source>
</evidence>
<dbReference type="OrthoDB" id="6214129at2"/>
<dbReference type="Pfam" id="PF13505">
    <property type="entry name" value="OMP_b-brl"/>
    <property type="match status" value="1"/>
</dbReference>
<comment type="caution">
    <text evidence="4">The sequence shown here is derived from an EMBL/GenBank/DDBJ whole genome shotgun (WGS) entry which is preliminary data.</text>
</comment>
<dbReference type="Proteomes" id="UP000240481">
    <property type="component" value="Unassembled WGS sequence"/>
</dbReference>
<keyword evidence="1 2" id="KW-0732">Signal</keyword>
<evidence type="ECO:0000256" key="1">
    <source>
        <dbReference type="ARBA" id="ARBA00022729"/>
    </source>
</evidence>
<reference evidence="4 5" key="1">
    <citation type="submission" date="2018-01" db="EMBL/GenBank/DDBJ databases">
        <title>Whole genome sequencing of Histamine producing bacteria.</title>
        <authorList>
            <person name="Butler K."/>
        </authorList>
    </citation>
    <scope>NUCLEOTIDE SEQUENCE [LARGE SCALE GENOMIC DNA]</scope>
    <source>
        <strain evidence="4 5">DSM 24669</strain>
    </source>
</reference>
<dbReference type="Gene3D" id="2.40.160.20">
    <property type="match status" value="1"/>
</dbReference>
<sequence length="193" mass="20466">MKLNALLFAALSLSAVSVAQADVKTSGFYVGGAIGSTGVDASSDISINADGSSYKFIGGYQFNRIVGIEAQYTRYGDITLPADKNTWSASSTAVTANLGYTFDNGLRPYGLIGLSSINLNESKETLVDDQGIALRAGVGLEYAPAMLNGLAFRLGYEMDYFGIQTQYSLFGSTVTEDVTYGISSLNLGVTYKF</sequence>
<feature type="domain" description="Outer membrane protein beta-barrel" evidence="3">
    <location>
        <begin position="8"/>
        <end position="193"/>
    </location>
</feature>
<feature type="chain" id="PRO_5030009250" evidence="2">
    <location>
        <begin position="22"/>
        <end position="193"/>
    </location>
</feature>
<accession>A0A0J8XW52</accession>